<dbReference type="Proteomes" id="UP001447188">
    <property type="component" value="Unassembled WGS sequence"/>
</dbReference>
<gene>
    <name evidence="1" type="ORF">Q9L58_009737</name>
</gene>
<evidence type="ECO:0000313" key="2">
    <source>
        <dbReference type="Proteomes" id="UP001447188"/>
    </source>
</evidence>
<comment type="caution">
    <text evidence="1">The sequence shown here is derived from an EMBL/GenBank/DDBJ whole genome shotgun (WGS) entry which is preliminary data.</text>
</comment>
<organism evidence="1 2">
    <name type="scientific">Discina gigas</name>
    <dbReference type="NCBI Taxonomy" id="1032678"/>
    <lineage>
        <taxon>Eukaryota</taxon>
        <taxon>Fungi</taxon>
        <taxon>Dikarya</taxon>
        <taxon>Ascomycota</taxon>
        <taxon>Pezizomycotina</taxon>
        <taxon>Pezizomycetes</taxon>
        <taxon>Pezizales</taxon>
        <taxon>Discinaceae</taxon>
        <taxon>Discina</taxon>
    </lineage>
</organism>
<dbReference type="EMBL" id="JBBBZM010000254">
    <property type="protein sequence ID" value="KAL0631405.1"/>
    <property type="molecule type" value="Genomic_DNA"/>
</dbReference>
<sequence>MSSSKTNTTIAVSNLNAQTTATTAGVRSIAVPRVKKAAVKAVAKTIGVKAVVK</sequence>
<keyword evidence="2" id="KW-1185">Reference proteome</keyword>
<protein>
    <submittedName>
        <fullName evidence="1">Uncharacterized protein</fullName>
    </submittedName>
</protein>
<evidence type="ECO:0000313" key="1">
    <source>
        <dbReference type="EMBL" id="KAL0631405.1"/>
    </source>
</evidence>
<proteinExistence type="predicted"/>
<name>A0ABR3G6K0_9PEZI</name>
<reference evidence="1 2" key="1">
    <citation type="submission" date="2024-02" db="EMBL/GenBank/DDBJ databases">
        <title>Discinaceae phylogenomics.</title>
        <authorList>
            <person name="Dirks A.C."/>
            <person name="James T.Y."/>
        </authorList>
    </citation>
    <scope>NUCLEOTIDE SEQUENCE [LARGE SCALE GENOMIC DNA]</scope>
    <source>
        <strain evidence="1 2">ACD0624</strain>
    </source>
</reference>
<accession>A0ABR3G6K0</accession>